<proteinExistence type="predicted"/>
<comment type="caution">
    <text evidence="2">The sequence shown here is derived from an EMBL/GenBank/DDBJ whole genome shotgun (WGS) entry which is preliminary data.</text>
</comment>
<protein>
    <submittedName>
        <fullName evidence="2">Uncharacterized protein</fullName>
    </submittedName>
</protein>
<dbReference type="EMBL" id="CM017882">
    <property type="protein sequence ID" value="KAG1364029.1"/>
    <property type="molecule type" value="Genomic_DNA"/>
</dbReference>
<gene>
    <name evidence="2" type="ORF">COCNU_11G008560</name>
</gene>
<sequence>MGVSREGEGRSLVGRWGGCGGKEEAGERRTKKPKRAVGECWMGRGEGIGWGRGDGEWASGGKEKTRQGGHLMAL</sequence>
<reference evidence="2" key="1">
    <citation type="journal article" date="2017" name="Gigascience">
        <title>The genome draft of coconut (Cocos nucifera).</title>
        <authorList>
            <person name="Xiao Y."/>
            <person name="Xu P."/>
            <person name="Fan H."/>
            <person name="Baudouin L."/>
            <person name="Xia W."/>
            <person name="Bocs S."/>
            <person name="Xu J."/>
            <person name="Li Q."/>
            <person name="Guo A."/>
            <person name="Zhou L."/>
            <person name="Li J."/>
            <person name="Wu Y."/>
            <person name="Ma Z."/>
            <person name="Armero A."/>
            <person name="Issali A.E."/>
            <person name="Liu N."/>
            <person name="Peng M."/>
            <person name="Yang Y."/>
        </authorList>
    </citation>
    <scope>NUCLEOTIDE SEQUENCE</scope>
    <source>
        <tissue evidence="2">Spear leaf of Hainan Tall coconut</tissue>
    </source>
</reference>
<evidence type="ECO:0000313" key="3">
    <source>
        <dbReference type="Proteomes" id="UP000797356"/>
    </source>
</evidence>
<evidence type="ECO:0000256" key="1">
    <source>
        <dbReference type="SAM" id="MobiDB-lite"/>
    </source>
</evidence>
<accession>A0A8K0IPL2</accession>
<keyword evidence="3" id="KW-1185">Reference proteome</keyword>
<feature type="region of interest" description="Disordered" evidence="1">
    <location>
        <begin position="1"/>
        <end position="74"/>
    </location>
</feature>
<organism evidence="2 3">
    <name type="scientific">Cocos nucifera</name>
    <name type="common">Coconut palm</name>
    <dbReference type="NCBI Taxonomy" id="13894"/>
    <lineage>
        <taxon>Eukaryota</taxon>
        <taxon>Viridiplantae</taxon>
        <taxon>Streptophyta</taxon>
        <taxon>Embryophyta</taxon>
        <taxon>Tracheophyta</taxon>
        <taxon>Spermatophyta</taxon>
        <taxon>Magnoliopsida</taxon>
        <taxon>Liliopsida</taxon>
        <taxon>Arecaceae</taxon>
        <taxon>Arecoideae</taxon>
        <taxon>Cocoseae</taxon>
        <taxon>Attaleinae</taxon>
        <taxon>Cocos</taxon>
    </lineage>
</organism>
<evidence type="ECO:0000313" key="2">
    <source>
        <dbReference type="EMBL" id="KAG1364029.1"/>
    </source>
</evidence>
<dbReference type="AlphaFoldDB" id="A0A8K0IPL2"/>
<reference evidence="2" key="2">
    <citation type="submission" date="2019-07" db="EMBL/GenBank/DDBJ databases">
        <authorList>
            <person name="Yang Y."/>
            <person name="Bocs S."/>
            <person name="Baudouin L."/>
        </authorList>
    </citation>
    <scope>NUCLEOTIDE SEQUENCE</scope>
    <source>
        <tissue evidence="2">Spear leaf of Hainan Tall coconut</tissue>
    </source>
</reference>
<name>A0A8K0IPL2_COCNU</name>
<dbReference type="Proteomes" id="UP000797356">
    <property type="component" value="Chromosome 11"/>
</dbReference>